<sequence length="195" mass="22260">MNALPPESYDAWLAMSDEEQERIKDDLWDAYSRDRIDVPFTALARLIASTERTAIDGAVGTWHGGEYLLHVYVPPDEIAACPKPLEQRFEGFRVYWMCYPERDDSFADAVDVRDMQLNIQGKCVTINAKLVDLRVYVDAFDSAGHPLLVTYPRMYDGGFSFDLPDFHPDTDDTHILLPGADGNWKHQYTVRKSLP</sequence>
<name>M5UDT4_9BACT</name>
<evidence type="ECO:0000313" key="1">
    <source>
        <dbReference type="EMBL" id="EMI54153.1"/>
    </source>
</evidence>
<protein>
    <submittedName>
        <fullName evidence="1">Uncharacterized protein</fullName>
    </submittedName>
</protein>
<evidence type="ECO:0000313" key="2">
    <source>
        <dbReference type="Proteomes" id="UP000011885"/>
    </source>
</evidence>
<accession>M5UDT4</accession>
<dbReference type="PATRIC" id="fig|1263870.3.peg.4663"/>
<dbReference type="RefSeq" id="WP_008682948.1">
    <property type="nucleotide sequence ID" value="NZ_ANOH01000295.1"/>
</dbReference>
<gene>
    <name evidence="1" type="ORF">RSSM_04408</name>
</gene>
<dbReference type="AlphaFoldDB" id="M5UDT4"/>
<dbReference type="OrthoDB" id="9829789at2"/>
<reference evidence="1 2" key="1">
    <citation type="journal article" date="2013" name="Mar. Genomics">
        <title>Expression of sulfatases in Rhodopirellula baltica and the diversity of sulfatases in the genus Rhodopirellula.</title>
        <authorList>
            <person name="Wegner C.E."/>
            <person name="Richter-Heitmann T."/>
            <person name="Klindworth A."/>
            <person name="Klockow C."/>
            <person name="Richter M."/>
            <person name="Achstetter T."/>
            <person name="Glockner F.O."/>
            <person name="Harder J."/>
        </authorList>
    </citation>
    <scope>NUCLEOTIDE SEQUENCE [LARGE SCALE GENOMIC DNA]</scope>
    <source>
        <strain evidence="1 2">SM41</strain>
    </source>
</reference>
<keyword evidence="2" id="KW-1185">Reference proteome</keyword>
<comment type="caution">
    <text evidence="1">The sequence shown here is derived from an EMBL/GenBank/DDBJ whole genome shotgun (WGS) entry which is preliminary data.</text>
</comment>
<dbReference type="Proteomes" id="UP000011885">
    <property type="component" value="Unassembled WGS sequence"/>
</dbReference>
<proteinExistence type="predicted"/>
<organism evidence="1 2">
    <name type="scientific">Rhodopirellula sallentina SM41</name>
    <dbReference type="NCBI Taxonomy" id="1263870"/>
    <lineage>
        <taxon>Bacteria</taxon>
        <taxon>Pseudomonadati</taxon>
        <taxon>Planctomycetota</taxon>
        <taxon>Planctomycetia</taxon>
        <taxon>Pirellulales</taxon>
        <taxon>Pirellulaceae</taxon>
        <taxon>Rhodopirellula</taxon>
    </lineage>
</organism>
<dbReference type="EMBL" id="ANOH01000295">
    <property type="protein sequence ID" value="EMI54153.1"/>
    <property type="molecule type" value="Genomic_DNA"/>
</dbReference>